<dbReference type="OrthoDB" id="9788332at2"/>
<feature type="chain" id="PRO_5004215485" evidence="1">
    <location>
        <begin position="32"/>
        <end position="157"/>
    </location>
</feature>
<dbReference type="eggNOG" id="COG4704">
    <property type="taxonomic scope" value="Bacteria"/>
</dbReference>
<dbReference type="AlphaFoldDB" id="Q2SF76"/>
<dbReference type="HOGENOM" id="CLU_125018_1_0_6"/>
<dbReference type="InterPro" id="IPR018673">
    <property type="entry name" value="DUF2141"/>
</dbReference>
<dbReference type="Proteomes" id="UP000000238">
    <property type="component" value="Chromosome"/>
</dbReference>
<dbReference type="KEGG" id="hch:HCH_03979"/>
<feature type="signal peptide" evidence="1">
    <location>
        <begin position="1"/>
        <end position="31"/>
    </location>
</feature>
<keyword evidence="1" id="KW-0732">Signal</keyword>
<evidence type="ECO:0000313" key="3">
    <source>
        <dbReference type="Proteomes" id="UP000000238"/>
    </source>
</evidence>
<accession>Q2SF76</accession>
<dbReference type="RefSeq" id="WP_011397765.1">
    <property type="nucleotide sequence ID" value="NC_007645.1"/>
</dbReference>
<dbReference type="EMBL" id="CP000155">
    <property type="protein sequence ID" value="ABC30698.1"/>
    <property type="molecule type" value="Genomic_DNA"/>
</dbReference>
<gene>
    <name evidence="2" type="ordered locus">HCH_03979</name>
</gene>
<proteinExistence type="predicted"/>
<dbReference type="STRING" id="349521.HCH_03979"/>
<dbReference type="Pfam" id="PF09912">
    <property type="entry name" value="DUF2141"/>
    <property type="match status" value="1"/>
</dbReference>
<sequence length="157" mass="16580">MRTPTWKQAKPFAQLVAAGCLATLGATIVLAADTPTGSIEVQLQRLENDNGGLMVHLYTSADGFPDTPAKASIKLYVKPTDASAHATFANVPYGVYAVAVCHDANSNDDCDANFLGIPKEGVGVSNNAKGFMGPPSFDKSKFTLQEPSKVVSIDLDY</sequence>
<name>Q2SF76_HAHCH</name>
<organism evidence="2 3">
    <name type="scientific">Hahella chejuensis (strain KCTC 2396)</name>
    <dbReference type="NCBI Taxonomy" id="349521"/>
    <lineage>
        <taxon>Bacteria</taxon>
        <taxon>Pseudomonadati</taxon>
        <taxon>Pseudomonadota</taxon>
        <taxon>Gammaproteobacteria</taxon>
        <taxon>Oceanospirillales</taxon>
        <taxon>Hahellaceae</taxon>
        <taxon>Hahella</taxon>
    </lineage>
</organism>
<evidence type="ECO:0000313" key="2">
    <source>
        <dbReference type="EMBL" id="ABC30698.1"/>
    </source>
</evidence>
<evidence type="ECO:0000256" key="1">
    <source>
        <dbReference type="SAM" id="SignalP"/>
    </source>
</evidence>
<reference evidence="2 3" key="1">
    <citation type="journal article" date="2005" name="Nucleic Acids Res.">
        <title>Genomic blueprint of Hahella chejuensis, a marine microbe producing an algicidal agent.</title>
        <authorList>
            <person name="Jeong H."/>
            <person name="Yim J.H."/>
            <person name="Lee C."/>
            <person name="Choi S.-H."/>
            <person name="Park Y.K."/>
            <person name="Yoon S.H."/>
            <person name="Hur C.-G."/>
            <person name="Kang H.-Y."/>
            <person name="Kim D."/>
            <person name="Lee H.H."/>
            <person name="Park K.H."/>
            <person name="Park S.-H."/>
            <person name="Park H.-S."/>
            <person name="Lee H.K."/>
            <person name="Oh T.K."/>
            <person name="Kim J.F."/>
        </authorList>
    </citation>
    <scope>NUCLEOTIDE SEQUENCE [LARGE SCALE GENOMIC DNA]</scope>
    <source>
        <strain evidence="2 3">KCTC 2396</strain>
    </source>
</reference>
<protein>
    <submittedName>
        <fullName evidence="2">Uncharacterized protein conserved in bacteria</fullName>
    </submittedName>
</protein>
<keyword evidence="3" id="KW-1185">Reference proteome</keyword>